<feature type="transmembrane region" description="Helical" evidence="1">
    <location>
        <begin position="102"/>
        <end position="122"/>
    </location>
</feature>
<keyword evidence="1" id="KW-1133">Transmembrane helix</keyword>
<dbReference type="EMBL" id="LJNI01000119">
    <property type="protein sequence ID" value="KPJ71736.1"/>
    <property type="molecule type" value="Genomic_DNA"/>
</dbReference>
<keyword evidence="1" id="KW-0472">Membrane</keyword>
<comment type="caution">
    <text evidence="2">The sequence shown here is derived from an EMBL/GenBank/DDBJ whole genome shotgun (WGS) entry which is preliminary data.</text>
</comment>
<sequence>MIIKATVYGVFCSILLMMVGAALFFDVDLIDYTGLPIVLFLGMLGPFVAGFILKKNGWFVGAITIVIVEIIHVIFLLWYVTNMFSPSSVQTLPVIWTAKHDAYLYSCGGLAVFVGALIGLLGERLGSRIAK</sequence>
<accession>A0A0S7YAL0</accession>
<dbReference type="AlphaFoldDB" id="A0A0S7YAL0"/>
<evidence type="ECO:0000256" key="1">
    <source>
        <dbReference type="SAM" id="Phobius"/>
    </source>
</evidence>
<feature type="transmembrane region" description="Helical" evidence="1">
    <location>
        <begin position="7"/>
        <end position="27"/>
    </location>
</feature>
<feature type="transmembrane region" description="Helical" evidence="1">
    <location>
        <begin position="33"/>
        <end position="53"/>
    </location>
</feature>
<feature type="transmembrane region" description="Helical" evidence="1">
    <location>
        <begin position="58"/>
        <end position="80"/>
    </location>
</feature>
<protein>
    <submittedName>
        <fullName evidence="2">Uncharacterized protein</fullName>
    </submittedName>
</protein>
<evidence type="ECO:0000313" key="2">
    <source>
        <dbReference type="EMBL" id="KPJ71736.1"/>
    </source>
</evidence>
<reference evidence="2 3" key="1">
    <citation type="journal article" date="2015" name="Microbiome">
        <title>Genomic resolution of linkages in carbon, nitrogen, and sulfur cycling among widespread estuary sediment bacteria.</title>
        <authorList>
            <person name="Baker B.J."/>
            <person name="Lazar C.S."/>
            <person name="Teske A.P."/>
            <person name="Dick G.J."/>
        </authorList>
    </citation>
    <scope>NUCLEOTIDE SEQUENCE [LARGE SCALE GENOMIC DNA]</scope>
    <source>
        <strain evidence="2">DG_78</strain>
    </source>
</reference>
<proteinExistence type="predicted"/>
<dbReference type="Proteomes" id="UP000051012">
    <property type="component" value="Unassembled WGS sequence"/>
</dbReference>
<organism evidence="2 3">
    <name type="scientific">candidate division TA06 bacterium DG_78</name>
    <dbReference type="NCBI Taxonomy" id="1703772"/>
    <lineage>
        <taxon>Bacteria</taxon>
        <taxon>Bacteria division TA06</taxon>
    </lineage>
</organism>
<keyword evidence="1" id="KW-0812">Transmembrane</keyword>
<evidence type="ECO:0000313" key="3">
    <source>
        <dbReference type="Proteomes" id="UP000051012"/>
    </source>
</evidence>
<name>A0A0S7YAL0_UNCT6</name>
<gene>
    <name evidence="2" type="ORF">AMJ52_08355</name>
</gene>